<evidence type="ECO:0000313" key="11">
    <source>
        <dbReference type="Proteomes" id="UP000185426"/>
    </source>
</evidence>
<feature type="chain" id="PRO_5038807177" evidence="8">
    <location>
        <begin position="23"/>
        <end position="552"/>
    </location>
</feature>
<comment type="similarity">
    <text evidence="2">Belongs to the bacterial solute-binding protein 5 family.</text>
</comment>
<evidence type="ECO:0000256" key="2">
    <source>
        <dbReference type="ARBA" id="ARBA00005695"/>
    </source>
</evidence>
<dbReference type="FunFam" id="3.90.76.10:FF:000001">
    <property type="entry name" value="Oligopeptide ABC transporter substrate-binding protein"/>
    <property type="match status" value="1"/>
</dbReference>
<dbReference type="EMBL" id="CP015607">
    <property type="protein sequence ID" value="APT46799.1"/>
    <property type="molecule type" value="Genomic_DNA"/>
</dbReference>
<evidence type="ECO:0000256" key="6">
    <source>
        <dbReference type="ARBA" id="ARBA00023139"/>
    </source>
</evidence>
<feature type="domain" description="Solute-binding protein family 5" evidence="9">
    <location>
        <begin position="82"/>
        <end position="470"/>
    </location>
</feature>
<dbReference type="Gene3D" id="3.10.105.10">
    <property type="entry name" value="Dipeptide-binding Protein, Domain 3"/>
    <property type="match status" value="1"/>
</dbReference>
<dbReference type="InterPro" id="IPR000914">
    <property type="entry name" value="SBP_5_dom"/>
</dbReference>
<evidence type="ECO:0000256" key="3">
    <source>
        <dbReference type="ARBA" id="ARBA00022448"/>
    </source>
</evidence>
<keyword evidence="7" id="KW-0449">Lipoprotein</keyword>
<dbReference type="CDD" id="cd08504">
    <property type="entry name" value="PBP2_OppA"/>
    <property type="match status" value="1"/>
</dbReference>
<accession>A0A1L6ZJV3</accession>
<comment type="subcellular location">
    <subcellularLocation>
        <location evidence="1">Cell membrane</location>
        <topology evidence="1">Lipid-anchor</topology>
    </subcellularLocation>
</comment>
<evidence type="ECO:0000313" key="10">
    <source>
        <dbReference type="EMBL" id="APT46799.1"/>
    </source>
</evidence>
<dbReference type="Gene3D" id="3.40.190.10">
    <property type="entry name" value="Periplasmic binding protein-like II"/>
    <property type="match status" value="1"/>
</dbReference>
<dbReference type="PANTHER" id="PTHR30290">
    <property type="entry name" value="PERIPLASMIC BINDING COMPONENT OF ABC TRANSPORTER"/>
    <property type="match status" value="1"/>
</dbReference>
<dbReference type="RefSeq" id="WP_075622808.1">
    <property type="nucleotide sequence ID" value="NZ_CP015607.1"/>
</dbReference>
<dbReference type="PROSITE" id="PS51257">
    <property type="entry name" value="PROKAR_LIPOPROTEIN"/>
    <property type="match status" value="1"/>
</dbReference>
<dbReference type="PIRSF" id="PIRSF002741">
    <property type="entry name" value="MppA"/>
    <property type="match status" value="1"/>
</dbReference>
<evidence type="ECO:0000256" key="8">
    <source>
        <dbReference type="SAM" id="SignalP"/>
    </source>
</evidence>
<sequence length="552" mass="62477">MKKSKFSLLLVFLLVLTIFVSACSGKQSSDKGTASKDSKQEATILESQEMPAMDTIQASDTISFTTMNNVFEGLYRFNDKEELVPGMADGEPVANKDKTVYNIKLKDAKWSNGDPVKAQDFVYAWQRALDPEQKSEYGPYMMVGKIKNADKVYNKKAKPDELGIKAVSDKELQITLEKPIPYFQSLLSFPTFYPVNEKFVKEQGDKYAKTAKNLVYNGPYELSSWDGPQATTWEYKKNEKYWDKKNVSMTKLTFKVSKDPQAAVNAFEAGEADITPKLSTPAIISQYEGDKRMKRLLEPTVFWLKMNQGNKSLKNENIRRAIATAIDKEAFVKDVLQNGSVAAYYQIPKDFVHDENGKDFRDGMPKYLETNKDEAKKLFEKGLKELGTSKVTLNYLGDDSETAKTIGAFIKDQLEKTLPGLDINIQSVPFATRIDRDKKEDYDLQMAGWGPDYLDPITFSDLFITGGGNNHMGYSDKKYDQLLKDASGKLAAKPEERWKALQEAEKVLLQDDAALSPIYQRATNYLINNKVKGFVIHKVGPEFSYKWMKIEG</sequence>
<dbReference type="InterPro" id="IPR030678">
    <property type="entry name" value="Peptide/Ni-bd"/>
</dbReference>
<evidence type="ECO:0000256" key="1">
    <source>
        <dbReference type="ARBA" id="ARBA00004193"/>
    </source>
</evidence>
<keyword evidence="5" id="KW-0571">Peptide transport</keyword>
<dbReference type="SUPFAM" id="SSF53850">
    <property type="entry name" value="Periplasmic binding protein-like II"/>
    <property type="match status" value="1"/>
</dbReference>
<dbReference type="GO" id="GO:1904680">
    <property type="term" value="F:peptide transmembrane transporter activity"/>
    <property type="evidence" value="ECO:0007669"/>
    <property type="project" value="TreeGrafter"/>
</dbReference>
<keyword evidence="5" id="KW-0653">Protein transport</keyword>
<organism evidence="10 11">
    <name type="scientific">Bacillus safensis</name>
    <dbReference type="NCBI Taxonomy" id="561879"/>
    <lineage>
        <taxon>Bacteria</taxon>
        <taxon>Bacillati</taxon>
        <taxon>Bacillota</taxon>
        <taxon>Bacilli</taxon>
        <taxon>Bacillales</taxon>
        <taxon>Bacillaceae</taxon>
        <taxon>Bacillus</taxon>
    </lineage>
</organism>
<keyword evidence="6" id="KW-0564">Palmitate</keyword>
<evidence type="ECO:0000256" key="5">
    <source>
        <dbReference type="ARBA" id="ARBA00022856"/>
    </source>
</evidence>
<keyword evidence="3" id="KW-0813">Transport</keyword>
<dbReference type="FunFam" id="3.10.105.10:FF:000001">
    <property type="entry name" value="Oligopeptide ABC transporter, oligopeptide-binding protein"/>
    <property type="match status" value="1"/>
</dbReference>
<evidence type="ECO:0000256" key="4">
    <source>
        <dbReference type="ARBA" id="ARBA00022729"/>
    </source>
</evidence>
<dbReference type="PANTHER" id="PTHR30290:SF10">
    <property type="entry name" value="PERIPLASMIC OLIGOPEPTIDE-BINDING PROTEIN-RELATED"/>
    <property type="match status" value="1"/>
</dbReference>
<dbReference type="GO" id="GO:0043190">
    <property type="term" value="C:ATP-binding cassette (ABC) transporter complex"/>
    <property type="evidence" value="ECO:0007669"/>
    <property type="project" value="InterPro"/>
</dbReference>
<dbReference type="Proteomes" id="UP000185426">
    <property type="component" value="Chromosome"/>
</dbReference>
<feature type="signal peptide" evidence="8">
    <location>
        <begin position="1"/>
        <end position="22"/>
    </location>
</feature>
<protein>
    <submittedName>
        <fullName evidence="10">Peptide ABC transporter substrate-binding protein</fullName>
    </submittedName>
</protein>
<keyword evidence="4 8" id="KW-0732">Signal</keyword>
<evidence type="ECO:0000259" key="9">
    <source>
        <dbReference type="Pfam" id="PF00496"/>
    </source>
</evidence>
<proteinExistence type="inferred from homology"/>
<reference evidence="10 11" key="1">
    <citation type="submission" date="2016-05" db="EMBL/GenBank/DDBJ databases">
        <title>Complete Genome and Methylome Analysis of Psychrotrophic Bacterial Isolates from Antarctic Lake Untersee.</title>
        <authorList>
            <person name="Fomenkov A."/>
            <person name="Akimov V.N."/>
            <person name="Vasilyeva L.V."/>
            <person name="Andersen D."/>
            <person name="Vincze T."/>
            <person name="Roberts R.J."/>
        </authorList>
    </citation>
    <scope>NUCLEOTIDE SEQUENCE [LARGE SCALE GENOMIC DNA]</scope>
    <source>
        <strain evidence="10 11">U14-5</strain>
    </source>
</reference>
<dbReference type="Gene3D" id="3.90.76.10">
    <property type="entry name" value="Dipeptide-binding Protein, Domain 1"/>
    <property type="match status" value="1"/>
</dbReference>
<dbReference type="Pfam" id="PF00496">
    <property type="entry name" value="SBP_bac_5"/>
    <property type="match status" value="1"/>
</dbReference>
<name>A0A1L6ZJV3_BACIA</name>
<evidence type="ECO:0000256" key="7">
    <source>
        <dbReference type="ARBA" id="ARBA00023288"/>
    </source>
</evidence>
<dbReference type="InterPro" id="IPR039424">
    <property type="entry name" value="SBP_5"/>
</dbReference>
<gene>
    <name evidence="10" type="ORF">BSA145_13610</name>
</gene>
<dbReference type="AlphaFoldDB" id="A0A1L6ZJV3"/>
<dbReference type="GO" id="GO:0030288">
    <property type="term" value="C:outer membrane-bounded periplasmic space"/>
    <property type="evidence" value="ECO:0007669"/>
    <property type="project" value="UniProtKB-ARBA"/>
</dbReference>
<dbReference type="GO" id="GO:0015833">
    <property type="term" value="P:peptide transport"/>
    <property type="evidence" value="ECO:0007669"/>
    <property type="project" value="UniProtKB-KW"/>
</dbReference>